<sequence length="67" mass="7794">MQPNPSRRLIGPIPLKWLCYCCIQRSNKRRHNASITFISFYIKDPQFASNVLEKDEPFASSRDGCFT</sequence>
<dbReference type="HOGENOM" id="CLU_2813982_0_0_1"/>
<dbReference type="AlphaFoldDB" id="A7F774"/>
<organism evidence="1 2">
    <name type="scientific">Sclerotinia sclerotiorum (strain ATCC 18683 / 1980 / Ss-1)</name>
    <name type="common">White mold</name>
    <name type="synonym">Whetzelinia sclerotiorum</name>
    <dbReference type="NCBI Taxonomy" id="665079"/>
    <lineage>
        <taxon>Eukaryota</taxon>
        <taxon>Fungi</taxon>
        <taxon>Dikarya</taxon>
        <taxon>Ascomycota</taxon>
        <taxon>Pezizomycotina</taxon>
        <taxon>Leotiomycetes</taxon>
        <taxon>Helotiales</taxon>
        <taxon>Sclerotiniaceae</taxon>
        <taxon>Sclerotinia</taxon>
    </lineage>
</organism>
<dbReference type="Proteomes" id="UP000001312">
    <property type="component" value="Unassembled WGS sequence"/>
</dbReference>
<accession>A7F774</accession>
<reference evidence="2" key="1">
    <citation type="journal article" date="2011" name="PLoS Genet.">
        <title>Genomic analysis of the necrotrophic fungal pathogens Sclerotinia sclerotiorum and Botrytis cinerea.</title>
        <authorList>
            <person name="Amselem J."/>
            <person name="Cuomo C.A."/>
            <person name="van Kan J.A."/>
            <person name="Viaud M."/>
            <person name="Benito E.P."/>
            <person name="Couloux A."/>
            <person name="Coutinho P.M."/>
            <person name="de Vries R.P."/>
            <person name="Dyer P.S."/>
            <person name="Fillinger S."/>
            <person name="Fournier E."/>
            <person name="Gout L."/>
            <person name="Hahn M."/>
            <person name="Kohn L."/>
            <person name="Lapalu N."/>
            <person name="Plummer K.M."/>
            <person name="Pradier J.M."/>
            <person name="Quevillon E."/>
            <person name="Sharon A."/>
            <person name="Simon A."/>
            <person name="ten Have A."/>
            <person name="Tudzynski B."/>
            <person name="Tudzynski P."/>
            <person name="Wincker P."/>
            <person name="Andrew M."/>
            <person name="Anthouard V."/>
            <person name="Beever R.E."/>
            <person name="Beffa R."/>
            <person name="Benoit I."/>
            <person name="Bouzid O."/>
            <person name="Brault B."/>
            <person name="Chen Z."/>
            <person name="Choquer M."/>
            <person name="Collemare J."/>
            <person name="Cotton P."/>
            <person name="Danchin E.G."/>
            <person name="Da Silva C."/>
            <person name="Gautier A."/>
            <person name="Giraud C."/>
            <person name="Giraud T."/>
            <person name="Gonzalez C."/>
            <person name="Grossetete S."/>
            <person name="Guldener U."/>
            <person name="Henrissat B."/>
            <person name="Howlett B.J."/>
            <person name="Kodira C."/>
            <person name="Kretschmer M."/>
            <person name="Lappartient A."/>
            <person name="Leroch M."/>
            <person name="Levis C."/>
            <person name="Mauceli E."/>
            <person name="Neuveglise C."/>
            <person name="Oeser B."/>
            <person name="Pearson M."/>
            <person name="Poulain J."/>
            <person name="Poussereau N."/>
            <person name="Quesneville H."/>
            <person name="Rascle C."/>
            <person name="Schumacher J."/>
            <person name="Segurens B."/>
            <person name="Sexton A."/>
            <person name="Silva E."/>
            <person name="Sirven C."/>
            <person name="Soanes D.M."/>
            <person name="Talbot N.J."/>
            <person name="Templeton M."/>
            <person name="Yandava C."/>
            <person name="Yarden O."/>
            <person name="Zeng Q."/>
            <person name="Rollins J.A."/>
            <person name="Lebrun M.H."/>
            <person name="Dickman M."/>
        </authorList>
    </citation>
    <scope>NUCLEOTIDE SEQUENCE [LARGE SCALE GENOMIC DNA]</scope>
    <source>
        <strain evidence="2">ATCC 18683 / 1980 / Ss-1</strain>
    </source>
</reference>
<proteinExistence type="predicted"/>
<name>A7F774_SCLS1</name>
<keyword evidence="2" id="KW-1185">Reference proteome</keyword>
<dbReference type="InParanoid" id="A7F774"/>
<dbReference type="EMBL" id="CH476645">
    <property type="protein sequence ID" value="EDN98595.1"/>
    <property type="molecule type" value="Genomic_DNA"/>
</dbReference>
<gene>
    <name evidence="1" type="ORF">SS1G_13454</name>
</gene>
<protein>
    <submittedName>
        <fullName evidence="1">Uncharacterized protein</fullName>
    </submittedName>
</protein>
<evidence type="ECO:0000313" key="2">
    <source>
        <dbReference type="Proteomes" id="UP000001312"/>
    </source>
</evidence>
<dbReference type="RefSeq" id="XP_001585570.1">
    <property type="nucleotide sequence ID" value="XM_001585520.1"/>
</dbReference>
<dbReference type="GeneID" id="5481629"/>
<evidence type="ECO:0000313" key="1">
    <source>
        <dbReference type="EMBL" id="EDN98595.1"/>
    </source>
</evidence>
<dbReference type="KEGG" id="ssl:SS1G_13454"/>